<dbReference type="PANTHER" id="PTHR22881">
    <property type="entry name" value="BROMODOMAIN CONTAINING PROTEIN"/>
    <property type="match status" value="1"/>
</dbReference>
<proteinExistence type="predicted"/>
<name>A0A6N2K5B6_SALVM</name>
<dbReference type="PRINTS" id="PR00503">
    <property type="entry name" value="BROMODOMAIN"/>
</dbReference>
<dbReference type="InterPro" id="IPR036427">
    <property type="entry name" value="Bromodomain-like_sf"/>
</dbReference>
<dbReference type="InterPro" id="IPR018359">
    <property type="entry name" value="Bromodomain_CS"/>
</dbReference>
<dbReference type="EMBL" id="CAADRP010000069">
    <property type="protein sequence ID" value="VFU22419.1"/>
    <property type="molecule type" value="Genomic_DNA"/>
</dbReference>
<feature type="compositionally biased region" description="Low complexity" evidence="3">
    <location>
        <begin position="43"/>
        <end position="65"/>
    </location>
</feature>
<protein>
    <recommendedName>
        <fullName evidence="5">Bromo domain-containing protein</fullName>
    </recommendedName>
</protein>
<feature type="transmembrane region" description="Helical" evidence="4">
    <location>
        <begin position="256"/>
        <end position="274"/>
    </location>
</feature>
<evidence type="ECO:0000256" key="3">
    <source>
        <dbReference type="SAM" id="MobiDB-lite"/>
    </source>
</evidence>
<dbReference type="InterPro" id="IPR001487">
    <property type="entry name" value="Bromodomain"/>
</dbReference>
<feature type="transmembrane region" description="Helical" evidence="4">
    <location>
        <begin position="419"/>
        <end position="440"/>
    </location>
</feature>
<organism evidence="6">
    <name type="scientific">Salix viminalis</name>
    <name type="common">Common osier</name>
    <name type="synonym">Basket willow</name>
    <dbReference type="NCBI Taxonomy" id="40686"/>
    <lineage>
        <taxon>Eukaryota</taxon>
        <taxon>Viridiplantae</taxon>
        <taxon>Streptophyta</taxon>
        <taxon>Embryophyta</taxon>
        <taxon>Tracheophyta</taxon>
        <taxon>Spermatophyta</taxon>
        <taxon>Magnoliopsida</taxon>
        <taxon>eudicotyledons</taxon>
        <taxon>Gunneridae</taxon>
        <taxon>Pentapetalae</taxon>
        <taxon>rosids</taxon>
        <taxon>fabids</taxon>
        <taxon>Malpighiales</taxon>
        <taxon>Salicaceae</taxon>
        <taxon>Saliceae</taxon>
        <taxon>Salix</taxon>
    </lineage>
</organism>
<feature type="compositionally biased region" description="Low complexity" evidence="3">
    <location>
        <begin position="96"/>
        <end position="113"/>
    </location>
</feature>
<gene>
    <name evidence="6" type="ORF">SVIM_LOCUS24556</name>
</gene>
<feature type="region of interest" description="Disordered" evidence="3">
    <location>
        <begin position="1"/>
        <end position="133"/>
    </location>
</feature>
<feature type="compositionally biased region" description="Basic and acidic residues" evidence="3">
    <location>
        <begin position="292"/>
        <end position="301"/>
    </location>
</feature>
<feature type="domain" description="Bromo" evidence="5">
    <location>
        <begin position="183"/>
        <end position="253"/>
    </location>
</feature>
<dbReference type="SMART" id="SM00297">
    <property type="entry name" value="BROMO"/>
    <property type="match status" value="1"/>
</dbReference>
<evidence type="ECO:0000259" key="5">
    <source>
        <dbReference type="PROSITE" id="PS50014"/>
    </source>
</evidence>
<feature type="compositionally biased region" description="Acidic residues" evidence="3">
    <location>
        <begin position="71"/>
        <end position="84"/>
    </location>
</feature>
<feature type="region of interest" description="Disordered" evidence="3">
    <location>
        <begin position="292"/>
        <end position="315"/>
    </location>
</feature>
<feature type="region of interest" description="Disordered" evidence="3">
    <location>
        <begin position="741"/>
        <end position="760"/>
    </location>
</feature>
<accession>A0A6N2K5B6</accession>
<dbReference type="Pfam" id="PF00439">
    <property type="entry name" value="Bromodomain"/>
    <property type="match status" value="1"/>
</dbReference>
<dbReference type="Gene3D" id="1.20.920.10">
    <property type="entry name" value="Bromodomain-like"/>
    <property type="match status" value="1"/>
</dbReference>
<dbReference type="PROSITE" id="PS50014">
    <property type="entry name" value="BROMODOMAIN_2"/>
    <property type="match status" value="1"/>
</dbReference>
<dbReference type="InterPro" id="IPR051831">
    <property type="entry name" value="Bromodomain_contain_prot"/>
</dbReference>
<keyword evidence="4" id="KW-0472">Membrane</keyword>
<dbReference type="AlphaFoldDB" id="A0A6N2K5B6"/>
<keyword evidence="1 2" id="KW-0103">Bromodomain</keyword>
<reference evidence="6" key="1">
    <citation type="submission" date="2019-03" db="EMBL/GenBank/DDBJ databases">
        <authorList>
            <person name="Mank J."/>
            <person name="Almeida P."/>
        </authorList>
    </citation>
    <scope>NUCLEOTIDE SEQUENCE</scope>
    <source>
        <strain evidence="6">78183</strain>
    </source>
</reference>
<keyword evidence="4" id="KW-0812">Transmembrane</keyword>
<evidence type="ECO:0000256" key="2">
    <source>
        <dbReference type="PROSITE-ProRule" id="PRU00035"/>
    </source>
</evidence>
<dbReference type="PROSITE" id="PS00633">
    <property type="entry name" value="BROMODOMAIN_1"/>
    <property type="match status" value="1"/>
</dbReference>
<evidence type="ECO:0000256" key="1">
    <source>
        <dbReference type="ARBA" id="ARBA00023117"/>
    </source>
</evidence>
<dbReference type="SUPFAM" id="SSF47370">
    <property type="entry name" value="Bromodomain"/>
    <property type="match status" value="1"/>
</dbReference>
<keyword evidence="4" id="KW-1133">Transmembrane helix</keyword>
<evidence type="ECO:0000313" key="6">
    <source>
        <dbReference type="EMBL" id="VFU22419.1"/>
    </source>
</evidence>
<dbReference type="PANTHER" id="PTHR22881:SF11">
    <property type="entry name" value="BROMODOMAIN-CONTAINING PROTEIN DDB_G0270170-LIKE ISOFORM X1"/>
    <property type="match status" value="1"/>
</dbReference>
<sequence>MGEVADPTMKKKKKKGRPSLLELQKRSLKQQQVQQTTPISLKNPNSPNSNPALPNRRSSRRSSNSYAPEWIDGDDDEDDDEDDERKEKKHKLLRGLNSQKNNNQNSNSLSPSSFKGSDSNAGGGNQEDGIRRRKISAVRLGSDDLGEKVLKGTDTIHGSSVEPGPTTPLPDKKLLVFILDRLQKKDTYGVFSEPVDPEELPDYFDIVENPMDFSTVKKKLDEGAYAYLEQFEKDVLLICSNAMLYNPPDTIYFRQVWLLLNCAIILYSSVGVIFESHHSLLRQGPCKSLPKKDFENLRQDSDDSEPQPKVVRRGRPPALGKLKKALERSPIDRVGPEVSSDATLATGGDHSNLSNGYNLRKSSSYKYQPGDAFVRASYSNENYSTLLSEWENEFPGMGLLDSASCFIFHQIARQFEPSFLIGCLFPIAIKVFALVAASVVKAVMKYGKKPFVLDENKRDTYKHPLGSHEPSILSTFEGEIKQLVVVGLSSEHGYARSLARFAADLGPVVWRIASKKIESVLPTGVEFGPGWVGENKAMEKQKILNNLVSDNHLSRFQPATSSSREAAWNREDVLETVGGLNPQNELATMNSGAGGMKSVPSFQIQQKRIIHPDMNGFSGGFGYNSSPQPGMARTVAPTGKFNLEQTAVPSHMFGVVPTSNSAFVSVPGNDFNSNKAILSETSSGLLQPGISPAVGSSSESRTFGNVGFGGKSSWQGFLPYQQQGTVPFPPDLNVGFLAPGSPTSSVPIGSPRQPDLALQL</sequence>
<evidence type="ECO:0000256" key="4">
    <source>
        <dbReference type="SAM" id="Phobius"/>
    </source>
</evidence>